<dbReference type="PANTHER" id="PTHR46098">
    <property type="entry name" value="TRNA (CYTOSINE(38)-C(5))-METHYLTRANSFERASE"/>
    <property type="match status" value="1"/>
</dbReference>
<evidence type="ECO:0000256" key="1">
    <source>
        <dbReference type="ARBA" id="ARBA00022603"/>
    </source>
</evidence>
<dbReference type="Gene3D" id="3.90.120.10">
    <property type="entry name" value="DNA Methylase, subunit A, domain 2"/>
    <property type="match status" value="1"/>
</dbReference>
<evidence type="ECO:0000256" key="3">
    <source>
        <dbReference type="ARBA" id="ARBA00022691"/>
    </source>
</evidence>
<dbReference type="GO" id="GO:0008168">
    <property type="term" value="F:methyltransferase activity"/>
    <property type="evidence" value="ECO:0007669"/>
    <property type="project" value="UniProtKB-KW"/>
</dbReference>
<dbReference type="InterPro" id="IPR050750">
    <property type="entry name" value="C5-MTase"/>
</dbReference>
<sequence>MGEVVNLSGHCRVNEGQGVSGHHGTYCDNLYCLISCSRQISSAYKSLETLSDEEKLAKLSTLKLRYFTPREIANLHGFPATFGFPEEVTTRQRYRLLGNSLNVHIVAQLIALMLQSP</sequence>
<accession>A0AAV7BM94</accession>
<keyword evidence="5" id="KW-1185">Reference proteome</keyword>
<dbReference type="SUPFAM" id="SSF53335">
    <property type="entry name" value="S-adenosyl-L-methionine-dependent methyltransferases"/>
    <property type="match status" value="1"/>
</dbReference>
<keyword evidence="1" id="KW-0489">Methyltransferase</keyword>
<dbReference type="InterPro" id="IPR029063">
    <property type="entry name" value="SAM-dependent_MTases_sf"/>
</dbReference>
<protein>
    <submittedName>
        <fullName evidence="4">Uncharacterized protein</fullName>
    </submittedName>
</protein>
<dbReference type="Proteomes" id="UP000824782">
    <property type="component" value="Unassembled WGS sequence"/>
</dbReference>
<name>A0AAV7BM94_ENGPU</name>
<dbReference type="GO" id="GO:0032259">
    <property type="term" value="P:methylation"/>
    <property type="evidence" value="ECO:0007669"/>
    <property type="project" value="UniProtKB-KW"/>
</dbReference>
<keyword evidence="2" id="KW-0808">Transferase</keyword>
<dbReference type="AlphaFoldDB" id="A0AAV7BM94"/>
<dbReference type="GO" id="GO:0005634">
    <property type="term" value="C:nucleus"/>
    <property type="evidence" value="ECO:0007669"/>
    <property type="project" value="TreeGrafter"/>
</dbReference>
<dbReference type="InterPro" id="IPR001525">
    <property type="entry name" value="C5_MeTfrase"/>
</dbReference>
<organism evidence="4 5">
    <name type="scientific">Engystomops pustulosus</name>
    <name type="common">Tungara frog</name>
    <name type="synonym">Physalaemus pustulosus</name>
    <dbReference type="NCBI Taxonomy" id="76066"/>
    <lineage>
        <taxon>Eukaryota</taxon>
        <taxon>Metazoa</taxon>
        <taxon>Chordata</taxon>
        <taxon>Craniata</taxon>
        <taxon>Vertebrata</taxon>
        <taxon>Euteleostomi</taxon>
        <taxon>Amphibia</taxon>
        <taxon>Batrachia</taxon>
        <taxon>Anura</taxon>
        <taxon>Neobatrachia</taxon>
        <taxon>Hyloidea</taxon>
        <taxon>Leptodactylidae</taxon>
        <taxon>Leiuperinae</taxon>
        <taxon>Engystomops</taxon>
    </lineage>
</organism>
<evidence type="ECO:0000313" key="4">
    <source>
        <dbReference type="EMBL" id="KAG8573748.1"/>
    </source>
</evidence>
<gene>
    <name evidence="4" type="ORF">GDO81_012531</name>
</gene>
<evidence type="ECO:0000256" key="2">
    <source>
        <dbReference type="ARBA" id="ARBA00022679"/>
    </source>
</evidence>
<reference evidence="4" key="1">
    <citation type="thesis" date="2020" institute="ProQuest LLC" country="789 East Eisenhower Parkway, Ann Arbor, MI, USA">
        <title>Comparative Genomics and Chromosome Evolution.</title>
        <authorList>
            <person name="Mudd A.B."/>
        </authorList>
    </citation>
    <scope>NUCLEOTIDE SEQUENCE</scope>
    <source>
        <strain evidence="4">237g6f4</strain>
        <tissue evidence="4">Blood</tissue>
    </source>
</reference>
<evidence type="ECO:0000313" key="5">
    <source>
        <dbReference type="Proteomes" id="UP000824782"/>
    </source>
</evidence>
<keyword evidence="3" id="KW-0949">S-adenosyl-L-methionine</keyword>
<dbReference type="PANTHER" id="PTHR46098:SF1">
    <property type="entry name" value="TRNA (CYTOSINE(38)-C(5))-METHYLTRANSFERASE"/>
    <property type="match status" value="1"/>
</dbReference>
<dbReference type="EMBL" id="WNYA01000005">
    <property type="protein sequence ID" value="KAG8573748.1"/>
    <property type="molecule type" value="Genomic_DNA"/>
</dbReference>
<comment type="caution">
    <text evidence="4">The sequence shown here is derived from an EMBL/GenBank/DDBJ whole genome shotgun (WGS) entry which is preliminary data.</text>
</comment>
<proteinExistence type="predicted"/>
<dbReference type="Pfam" id="PF00145">
    <property type="entry name" value="DNA_methylase"/>
    <property type="match status" value="1"/>
</dbReference>